<organism evidence="3 4">
    <name type="scientific">Microbulbifer flavimaris</name>
    <dbReference type="NCBI Taxonomy" id="1781068"/>
    <lineage>
        <taxon>Bacteria</taxon>
        <taxon>Pseudomonadati</taxon>
        <taxon>Pseudomonadota</taxon>
        <taxon>Gammaproteobacteria</taxon>
        <taxon>Cellvibrionales</taxon>
        <taxon>Microbulbiferaceae</taxon>
        <taxon>Microbulbifer</taxon>
    </lineage>
</organism>
<evidence type="ECO:0000259" key="2">
    <source>
        <dbReference type="Pfam" id="PF12146"/>
    </source>
</evidence>
<evidence type="ECO:0000313" key="3">
    <source>
        <dbReference type="EMBL" id="PCO04115.1"/>
    </source>
</evidence>
<accession>A0ABX4HVJ1</accession>
<proteinExistence type="predicted"/>
<keyword evidence="1" id="KW-0812">Transmembrane</keyword>
<dbReference type="SUPFAM" id="SSF53474">
    <property type="entry name" value="alpha/beta-Hydrolases"/>
    <property type="match status" value="1"/>
</dbReference>
<dbReference type="PANTHER" id="PTHR11614">
    <property type="entry name" value="PHOSPHOLIPASE-RELATED"/>
    <property type="match status" value="1"/>
</dbReference>
<keyword evidence="3" id="KW-0378">Hydrolase</keyword>
<feature type="domain" description="Serine aminopeptidase S33" evidence="2">
    <location>
        <begin position="114"/>
        <end position="240"/>
    </location>
</feature>
<feature type="transmembrane region" description="Helical" evidence="1">
    <location>
        <begin position="6"/>
        <end position="29"/>
    </location>
</feature>
<dbReference type="EMBL" id="LRFG02000008">
    <property type="protein sequence ID" value="PCO04115.1"/>
    <property type="molecule type" value="Genomic_DNA"/>
</dbReference>
<name>A0ABX4HVJ1_9GAMM</name>
<dbReference type="InterPro" id="IPR022742">
    <property type="entry name" value="Hydrolase_4"/>
</dbReference>
<comment type="caution">
    <text evidence="3">The sequence shown here is derived from an EMBL/GenBank/DDBJ whole genome shotgun (WGS) entry which is preliminary data.</text>
</comment>
<sequence length="480" mass="52928">MSLWPVVRFCLACLLGVVFTLIVGFALYIGRLPELQIWHTTPLDEEFTERADISTLTEYLDLEQRLFAQLDREIYQRTPPAGPTTLNRFQRDSLADPARWPRNWNRTFLLETRSPRAMVLLLHGLTDAPYSLRQMGERLHAAGATVLGLRIPGHGTAPSGLVSVSWQDMAAAVRIATAHLAAEGAGRPLYIVGYSNGAALAVHYALAALEEPTLPQVEKLVLISPEIGVAPAAALAIWQARLGDLLGIEKLQWNGVAALEYEPFKYGSFAVNGGVLSHEITAEIRRRVRSLAGSGALARMPRILSFSSLIDATVEAPDLVEHLYNQLPAGGHELVLFDVNRQAGIEHLLSWKPDRMIKALRAVEDRTYTLTVVTNRSADSSRIEARSWLPGEQESASIPLDLEWPESTYSLSHVALPFPPDDSIYGGYPGGPGSSVRLGNLALRGERGALVIGASTQLRLRWNPFYSWMEDRSVEFLQLD</sequence>
<dbReference type="Gene3D" id="3.40.50.1820">
    <property type="entry name" value="alpha/beta hydrolase"/>
    <property type="match status" value="1"/>
</dbReference>
<protein>
    <submittedName>
        <fullName evidence="3">Alpha/beta hydrolase</fullName>
    </submittedName>
</protein>
<reference evidence="3" key="1">
    <citation type="submission" date="2017-08" db="EMBL/GenBank/DDBJ databases">
        <title>Microbulbifer marisrubri sp. nov., a halophilic alphaproteobacterium isolated from marine sediment of the Yellow Sea, China.</title>
        <authorList>
            <person name="Zhang G."/>
            <person name="Xiong Q."/>
        </authorList>
    </citation>
    <scope>NUCLEOTIDE SEQUENCE [LARGE SCALE GENOMIC DNA]</scope>
    <source>
        <strain evidence="3">WRN-8</strain>
    </source>
</reference>
<keyword evidence="4" id="KW-1185">Reference proteome</keyword>
<evidence type="ECO:0000313" key="4">
    <source>
        <dbReference type="Proteomes" id="UP000218427"/>
    </source>
</evidence>
<keyword evidence="1" id="KW-0472">Membrane</keyword>
<keyword evidence="1" id="KW-1133">Transmembrane helix</keyword>
<evidence type="ECO:0000256" key="1">
    <source>
        <dbReference type="SAM" id="Phobius"/>
    </source>
</evidence>
<dbReference type="Proteomes" id="UP000218427">
    <property type="component" value="Unassembled WGS sequence"/>
</dbReference>
<dbReference type="GO" id="GO:0016787">
    <property type="term" value="F:hydrolase activity"/>
    <property type="evidence" value="ECO:0007669"/>
    <property type="project" value="UniProtKB-KW"/>
</dbReference>
<dbReference type="InterPro" id="IPR051044">
    <property type="entry name" value="MAG_DAG_Lipase"/>
</dbReference>
<gene>
    <name evidence="3" type="ORF">AWR36_015650</name>
</gene>
<dbReference type="InterPro" id="IPR029058">
    <property type="entry name" value="AB_hydrolase_fold"/>
</dbReference>
<dbReference type="Pfam" id="PF12146">
    <property type="entry name" value="Hydrolase_4"/>
    <property type="match status" value="1"/>
</dbReference>